<dbReference type="InterPro" id="IPR003358">
    <property type="entry name" value="tRNA_(Gua-N-7)_MeTrfase_Trmb"/>
</dbReference>
<feature type="binding site" evidence="9">
    <location>
        <position position="124"/>
    </location>
    <ligand>
        <name>substrate</name>
    </ligand>
</feature>
<dbReference type="InterPro" id="IPR029063">
    <property type="entry name" value="SAM-dependent_MTases_sf"/>
</dbReference>
<evidence type="ECO:0000313" key="10">
    <source>
        <dbReference type="EMBL" id="SHJ76399.1"/>
    </source>
</evidence>
<dbReference type="Pfam" id="PF02390">
    <property type="entry name" value="Methyltransf_4"/>
    <property type="match status" value="1"/>
</dbReference>
<dbReference type="PROSITE" id="PS51625">
    <property type="entry name" value="SAM_MT_TRMB"/>
    <property type="match status" value="1"/>
</dbReference>
<dbReference type="NCBIfam" id="TIGR00091">
    <property type="entry name" value="tRNA (guanosine(46)-N7)-methyltransferase TrmB"/>
    <property type="match status" value="1"/>
</dbReference>
<evidence type="ECO:0000313" key="11">
    <source>
        <dbReference type="Proteomes" id="UP000184465"/>
    </source>
</evidence>
<proteinExistence type="inferred from homology"/>
<evidence type="ECO:0000256" key="9">
    <source>
        <dbReference type="HAMAP-Rule" id="MF_01057"/>
    </source>
</evidence>
<keyword evidence="11" id="KW-1185">Reference proteome</keyword>
<evidence type="ECO:0000256" key="7">
    <source>
        <dbReference type="ARBA" id="ARBA00060552"/>
    </source>
</evidence>
<keyword evidence="6 9" id="KW-0819">tRNA processing</keyword>
<dbReference type="CDD" id="cd02440">
    <property type="entry name" value="AdoMet_MTases"/>
    <property type="match status" value="1"/>
</dbReference>
<feature type="binding site" evidence="9">
    <location>
        <position position="46"/>
    </location>
    <ligand>
        <name>S-adenosyl-L-methionine</name>
        <dbReference type="ChEBI" id="CHEBI:59789"/>
    </ligand>
</feature>
<dbReference type="NCBIfam" id="NF001080">
    <property type="entry name" value="PRK00121.2-2"/>
    <property type="match status" value="1"/>
</dbReference>
<dbReference type="UniPathway" id="UPA00989"/>
<feature type="binding site" evidence="9">
    <location>
        <position position="120"/>
    </location>
    <ligand>
        <name>S-adenosyl-L-methionine</name>
        <dbReference type="ChEBI" id="CHEBI:59789"/>
    </ligand>
</feature>
<name>A0A1M6LYX2_PARC5</name>
<feature type="binding site" evidence="9">
    <location>
        <position position="156"/>
    </location>
    <ligand>
        <name>substrate</name>
    </ligand>
</feature>
<keyword evidence="4 9" id="KW-0808">Transferase</keyword>
<evidence type="ECO:0000256" key="1">
    <source>
        <dbReference type="ARBA" id="ARBA00000142"/>
    </source>
</evidence>
<dbReference type="InterPro" id="IPR055361">
    <property type="entry name" value="tRNA_methyltr_TrmB_bact"/>
</dbReference>
<feature type="binding site" evidence="9">
    <location>
        <position position="71"/>
    </location>
    <ligand>
        <name>S-adenosyl-L-methionine</name>
        <dbReference type="ChEBI" id="CHEBI:59789"/>
    </ligand>
</feature>
<dbReference type="GO" id="GO:0008176">
    <property type="term" value="F:tRNA (guanine(46)-N7)-methyltransferase activity"/>
    <property type="evidence" value="ECO:0007669"/>
    <property type="project" value="UniProtKB-UniRule"/>
</dbReference>
<comment type="similarity">
    <text evidence="8 9">Belongs to the class I-like SAM-binding methyltransferase superfamily. TrmB family.</text>
</comment>
<comment type="catalytic activity">
    <reaction evidence="1 9">
        <text>guanosine(46) in tRNA + S-adenosyl-L-methionine = N(7)-methylguanosine(46) in tRNA + S-adenosyl-L-homocysteine</text>
        <dbReference type="Rhea" id="RHEA:42708"/>
        <dbReference type="Rhea" id="RHEA-COMP:10188"/>
        <dbReference type="Rhea" id="RHEA-COMP:10189"/>
        <dbReference type="ChEBI" id="CHEBI:57856"/>
        <dbReference type="ChEBI" id="CHEBI:59789"/>
        <dbReference type="ChEBI" id="CHEBI:74269"/>
        <dbReference type="ChEBI" id="CHEBI:74480"/>
        <dbReference type="EC" id="2.1.1.33"/>
    </reaction>
</comment>
<dbReference type="PANTHER" id="PTHR23417">
    <property type="entry name" value="3-DEOXY-D-MANNO-OCTULOSONIC-ACID TRANSFERASE/TRNA GUANINE-N 7 - -METHYLTRANSFERASE"/>
    <property type="match status" value="1"/>
</dbReference>
<comment type="caution">
    <text evidence="9">Lacks conserved residue(s) required for the propagation of feature annotation.</text>
</comment>
<dbReference type="Proteomes" id="UP000184465">
    <property type="component" value="Unassembled WGS sequence"/>
</dbReference>
<dbReference type="Gene3D" id="3.40.50.150">
    <property type="entry name" value="Vaccinia Virus protein VP39"/>
    <property type="match status" value="1"/>
</dbReference>
<dbReference type="PANTHER" id="PTHR23417:SF14">
    <property type="entry name" value="PENTACOTRIPEPTIDE-REPEAT REGION OF PRORP DOMAIN-CONTAINING PROTEIN"/>
    <property type="match status" value="1"/>
</dbReference>
<dbReference type="EC" id="2.1.1.33" evidence="9"/>
<dbReference type="AlphaFoldDB" id="A0A1M6LYX2"/>
<evidence type="ECO:0000256" key="5">
    <source>
        <dbReference type="ARBA" id="ARBA00022691"/>
    </source>
</evidence>
<reference evidence="10 11" key="1">
    <citation type="submission" date="2016-11" db="EMBL/GenBank/DDBJ databases">
        <authorList>
            <person name="Jaros S."/>
            <person name="Januszkiewicz K."/>
            <person name="Wedrychowicz H."/>
        </authorList>
    </citation>
    <scope>NUCLEOTIDE SEQUENCE [LARGE SCALE GENOMIC DNA]</scope>
    <source>
        <strain evidence="10 11">DSM 15212</strain>
    </source>
</reference>
<evidence type="ECO:0000256" key="2">
    <source>
        <dbReference type="ARBA" id="ARBA00003015"/>
    </source>
</evidence>
<sequence>MNELRLRYVKDGLERLQNHDKVITRPEEYKGSWNKLFNNENPIHVEFGSGRGGFIVQMAEKNPNINYLAFERNSKVIIRGINKLPENLAVNFYFVHSDIRKLEEIFIDSEINRVYLNFSDPWPKKRHFKRRLTYRKFLKIYENILIPKGELHFKTDNVDLFDFSIEELKEAGWEICLITRDLHNSQYAEGNVMTEYEEKFVKRGQAINKLIAISPKK</sequence>
<dbReference type="GO" id="GO:0043527">
    <property type="term" value="C:tRNA methyltransferase complex"/>
    <property type="evidence" value="ECO:0007669"/>
    <property type="project" value="TreeGrafter"/>
</dbReference>
<evidence type="ECO:0000256" key="3">
    <source>
        <dbReference type="ARBA" id="ARBA00022603"/>
    </source>
</evidence>
<keyword evidence="3 9" id="KW-0489">Methyltransferase</keyword>
<organism evidence="10 11">
    <name type="scientific">Paramaledivibacter caminithermalis (strain DSM 15212 / CIP 107654 / DViRD3)</name>
    <name type="common">Clostridium caminithermale</name>
    <dbReference type="NCBI Taxonomy" id="1121301"/>
    <lineage>
        <taxon>Bacteria</taxon>
        <taxon>Bacillati</taxon>
        <taxon>Bacillota</taxon>
        <taxon>Clostridia</taxon>
        <taxon>Peptostreptococcales</taxon>
        <taxon>Caminicellaceae</taxon>
        <taxon>Paramaledivibacter</taxon>
    </lineage>
</organism>
<evidence type="ECO:0000256" key="4">
    <source>
        <dbReference type="ARBA" id="ARBA00022679"/>
    </source>
</evidence>
<dbReference type="FunFam" id="3.40.50.150:FF:000035">
    <property type="entry name" value="tRNA (guanine-N(7)-)-methyltransferase"/>
    <property type="match status" value="1"/>
</dbReference>
<comment type="pathway">
    <text evidence="7 9">tRNA modification; N(7)-methylguanine-tRNA biosynthesis.</text>
</comment>
<gene>
    <name evidence="9" type="primary">trmB</name>
    <name evidence="10" type="ORF">SAMN02745912_00986</name>
</gene>
<dbReference type="SUPFAM" id="SSF53335">
    <property type="entry name" value="S-adenosyl-L-methionine-dependent methyltransferases"/>
    <property type="match status" value="1"/>
</dbReference>
<dbReference type="STRING" id="1121301.SAMN02745912_00986"/>
<accession>A0A1M6LYX2</accession>
<evidence type="ECO:0000256" key="8">
    <source>
        <dbReference type="ARBA" id="ARBA00060767"/>
    </source>
</evidence>
<dbReference type="OrthoDB" id="9802090at2"/>
<feature type="binding site" evidence="9">
    <location>
        <position position="98"/>
    </location>
    <ligand>
        <name>S-adenosyl-L-methionine</name>
        <dbReference type="ChEBI" id="CHEBI:59789"/>
    </ligand>
</feature>
<protein>
    <recommendedName>
        <fullName evidence="9">tRNA (guanine-N(7)-)-methyltransferase</fullName>
        <ecNumber evidence="9">2.1.1.33</ecNumber>
    </recommendedName>
    <alternativeName>
        <fullName evidence="9">tRNA (guanine(46)-N(7))-methyltransferase</fullName>
    </alternativeName>
    <alternativeName>
        <fullName evidence="9">tRNA(m7G46)-methyltransferase</fullName>
    </alternativeName>
</protein>
<comment type="function">
    <text evidence="2 9">Catalyzes the formation of N(7)-methylguanine at position 46 (m7G46) in tRNA.</text>
</comment>
<feature type="binding site" evidence="9">
    <location>
        <begin position="194"/>
        <end position="197"/>
    </location>
    <ligand>
        <name>substrate</name>
    </ligand>
</feature>
<dbReference type="EMBL" id="FRAG01000008">
    <property type="protein sequence ID" value="SHJ76399.1"/>
    <property type="molecule type" value="Genomic_DNA"/>
</dbReference>
<evidence type="ECO:0000256" key="6">
    <source>
        <dbReference type="ARBA" id="ARBA00022694"/>
    </source>
</evidence>
<keyword evidence="5 9" id="KW-0949">S-adenosyl-L-methionine</keyword>
<dbReference type="HAMAP" id="MF_01057">
    <property type="entry name" value="tRNA_methyltr_TrmB"/>
    <property type="match status" value="1"/>
</dbReference>